<dbReference type="PANTHER" id="PTHR15598:SF5">
    <property type="entry name" value="ENHANCER OF MRNA-DECAPPING PROTEIN 4"/>
    <property type="match status" value="1"/>
</dbReference>
<dbReference type="FunCoup" id="B3S6T8">
    <property type="interactions" value="2062"/>
</dbReference>
<protein>
    <recommendedName>
        <fullName evidence="9">Enhancer of mRNA-decapping protein 4 WD40 repeat region domain-containing protein</fullName>
    </recommendedName>
</protein>
<dbReference type="eggNOG" id="KOG1916">
    <property type="taxonomic scope" value="Eukaryota"/>
</dbReference>
<comment type="subcellular location">
    <subcellularLocation>
        <location evidence="1">Cytoplasm</location>
        <location evidence="1">P-body</location>
    </subcellularLocation>
</comment>
<dbReference type="PROSITE" id="PS50082">
    <property type="entry name" value="WD_REPEATS_2"/>
    <property type="match status" value="1"/>
</dbReference>
<feature type="repeat" description="WD" evidence="6">
    <location>
        <begin position="229"/>
        <end position="263"/>
    </location>
</feature>
<dbReference type="SUPFAM" id="SSF50978">
    <property type="entry name" value="WD40 repeat-like"/>
    <property type="match status" value="1"/>
</dbReference>
<dbReference type="InterPro" id="IPR032401">
    <property type="entry name" value="EDC4_WD40"/>
</dbReference>
<evidence type="ECO:0000256" key="7">
    <source>
        <dbReference type="SAM" id="Coils"/>
    </source>
</evidence>
<evidence type="ECO:0000256" key="8">
    <source>
        <dbReference type="SAM" id="MobiDB-lite"/>
    </source>
</evidence>
<dbReference type="PANTHER" id="PTHR15598">
    <property type="entry name" value="ENHANCER OF MRNA-DECAPPING PROTEIN 4"/>
    <property type="match status" value="1"/>
</dbReference>
<evidence type="ECO:0000256" key="2">
    <source>
        <dbReference type="ARBA" id="ARBA00009639"/>
    </source>
</evidence>
<reference evidence="10 11" key="1">
    <citation type="journal article" date="2008" name="Nature">
        <title>The Trichoplax genome and the nature of placozoans.</title>
        <authorList>
            <person name="Srivastava M."/>
            <person name="Begovic E."/>
            <person name="Chapman J."/>
            <person name="Putnam N.H."/>
            <person name="Hellsten U."/>
            <person name="Kawashima T."/>
            <person name="Kuo A."/>
            <person name="Mitros T."/>
            <person name="Salamov A."/>
            <person name="Carpenter M.L."/>
            <person name="Signorovitch A.Y."/>
            <person name="Moreno M.A."/>
            <person name="Kamm K."/>
            <person name="Grimwood J."/>
            <person name="Schmutz J."/>
            <person name="Shapiro H."/>
            <person name="Grigoriev I.V."/>
            <person name="Buss L.W."/>
            <person name="Schierwater B."/>
            <person name="Dellaporta S.L."/>
            <person name="Rokhsar D.S."/>
        </authorList>
    </citation>
    <scope>NUCLEOTIDE SEQUENCE [LARGE SCALE GENOMIC DNA]</scope>
    <source>
        <strain evidence="10 11">Grell-BS-1999</strain>
    </source>
</reference>
<dbReference type="GO" id="GO:0031087">
    <property type="term" value="P:deadenylation-independent decapping of nuclear-transcribed mRNA"/>
    <property type="evidence" value="ECO:0000318"/>
    <property type="project" value="GO_Central"/>
</dbReference>
<dbReference type="PhylomeDB" id="B3S6T8"/>
<evidence type="ECO:0000256" key="1">
    <source>
        <dbReference type="ARBA" id="ARBA00004201"/>
    </source>
</evidence>
<dbReference type="STRING" id="10228.B3S6T8"/>
<dbReference type="CTD" id="6757178"/>
<dbReference type="RefSeq" id="XP_002115826.1">
    <property type="nucleotide sequence ID" value="XM_002115790.1"/>
</dbReference>
<keyword evidence="5" id="KW-0677">Repeat</keyword>
<name>B3S6T8_TRIAD</name>
<proteinExistence type="inferred from homology"/>
<keyword evidence="3" id="KW-0963">Cytoplasm</keyword>
<comment type="similarity">
    <text evidence="2">Belongs to the WD repeat EDC4 family.</text>
</comment>
<dbReference type="AlphaFoldDB" id="B3S6T8"/>
<feature type="coiled-coil region" evidence="7">
    <location>
        <begin position="692"/>
        <end position="748"/>
    </location>
</feature>
<dbReference type="InterPro" id="IPR036322">
    <property type="entry name" value="WD40_repeat_dom_sf"/>
</dbReference>
<keyword evidence="4 6" id="KW-0853">WD repeat</keyword>
<dbReference type="KEGG" id="tad:TRIADDRAFT_59925"/>
<feature type="domain" description="Enhancer of mRNA-decapping protein 4 WD40 repeat region" evidence="9">
    <location>
        <begin position="44"/>
        <end position="290"/>
    </location>
</feature>
<evidence type="ECO:0000256" key="6">
    <source>
        <dbReference type="PROSITE-ProRule" id="PRU00221"/>
    </source>
</evidence>
<accession>B3S6T8</accession>
<dbReference type="Proteomes" id="UP000009022">
    <property type="component" value="Unassembled WGS sequence"/>
</dbReference>
<sequence>MSDTSHPPLQESGHEIDDVEDKSGEVLSQSSLSFSNIEPPLPTVKFKTIVDYNWEQGYYYSNTIAVNENFVSYGLKGRNGFLVRVINRNDKNITLLLKGAKAAIDELAFANYFSNKLAFIDKAGNLFVRLITLEDGSLKETSLLHIEGWNTSKSSINRLIWNQSLYENTCTEVDKPGEISAPYYVAIASGNQVKVFDITALISNNVSSINIADLRKHYACISDDSCATIYDLALTAGGDTLATAGNDGTLKFWKISTSNPKEQMCVHLLSKPHDGAPIHTLKFCDDITTRDDRFTYPPEESNDGQLSPILQVALDRTASYLTLSDINRKMLYILKLHQNVEENLASATSISEFSLARSILQFSITRAKRLTSVEMRAELTESDEDDLEDDFRNTSSVDDLHIQSLGSVIEMTTVDTRSIQDVKIRFQPNPTEPTPLSSVTSDSISMLSTQNSSMGTVTPLQVMSPDAFELPKSANTIDDNIDSIASLSKAPNIATEPKSYDTLDSQFVPKEQLSHGLNVDEISREKELETPTSTHDSAKKDLIDSNISESTVNDNDEEDVIIEDDEIGVDYGSAIDEQPLTCHVATNATTDSIKGTILVHNHDTIRDIHYIIALILMYDVSLPAATNEELADRISSTTSSNSEGLPSAEHDHAIHVPPATSDATMTPDVSFTQRASEVDNLASDGKQVVEQLKSIIIMLNAQKSEINDLKKQLKDSTRSVVTKTSSTANNINNRLSSLQNTLRQDRQRFDQSQRTQQQQEYQQLDKIQVSVNQAQSNTVGRIEKIIKNEIKTTIIPSIVSNVSLIKGQLPRDNKPSDAVVKQSIRDLFLDKAVMQSVGDRLISSLKPNLISACRESFVNNLVPAFEKSCMEMIKQFDVSIQKGIQDYLKQTETYLEKSILQQQESTKAVFVNEFKNIELSLSQNQDVNRHKQLLQTMSTMHQTLADEFQKRLDNFKAEIAESVKHIVNEQLKNAGSATNTASSTPTLSRTDIIKKEVKALCDQGKVVEAFHKLLGRLYNGS</sequence>
<evidence type="ECO:0000256" key="3">
    <source>
        <dbReference type="ARBA" id="ARBA00022490"/>
    </source>
</evidence>
<dbReference type="HOGENOM" id="CLU_004224_0_0_1"/>
<evidence type="ECO:0000313" key="10">
    <source>
        <dbReference type="EMBL" id="EDV21678.1"/>
    </source>
</evidence>
<dbReference type="Gene3D" id="2.130.10.10">
    <property type="entry name" value="YVTN repeat-like/Quinoprotein amine dehydrogenase"/>
    <property type="match status" value="1"/>
</dbReference>
<dbReference type="OMA" id="MPMPSEF"/>
<dbReference type="Pfam" id="PF16529">
    <property type="entry name" value="Ge1_WD40"/>
    <property type="match status" value="1"/>
</dbReference>
<keyword evidence="7" id="KW-0175">Coiled coil</keyword>
<keyword evidence="11" id="KW-1185">Reference proteome</keyword>
<dbReference type="InterPro" id="IPR045152">
    <property type="entry name" value="EDC4-like"/>
</dbReference>
<evidence type="ECO:0000256" key="4">
    <source>
        <dbReference type="ARBA" id="ARBA00022574"/>
    </source>
</evidence>
<dbReference type="EMBL" id="DS985252">
    <property type="protein sequence ID" value="EDV21678.1"/>
    <property type="molecule type" value="Genomic_DNA"/>
</dbReference>
<dbReference type="InterPro" id="IPR001680">
    <property type="entry name" value="WD40_rpt"/>
</dbReference>
<dbReference type="GeneID" id="6757178"/>
<dbReference type="OrthoDB" id="21128at2759"/>
<evidence type="ECO:0000256" key="5">
    <source>
        <dbReference type="ARBA" id="ARBA00022737"/>
    </source>
</evidence>
<dbReference type="InParanoid" id="B3S6T8"/>
<organism evidence="10 11">
    <name type="scientific">Trichoplax adhaerens</name>
    <name type="common">Trichoplax reptans</name>
    <dbReference type="NCBI Taxonomy" id="10228"/>
    <lineage>
        <taxon>Eukaryota</taxon>
        <taxon>Metazoa</taxon>
        <taxon>Placozoa</taxon>
        <taxon>Uniplacotomia</taxon>
        <taxon>Trichoplacea</taxon>
        <taxon>Trichoplacidae</taxon>
        <taxon>Trichoplax</taxon>
    </lineage>
</organism>
<feature type="region of interest" description="Disordered" evidence="8">
    <location>
        <begin position="516"/>
        <end position="553"/>
    </location>
</feature>
<gene>
    <name evidence="10" type="ORF">TRIADDRAFT_59925</name>
</gene>
<evidence type="ECO:0000313" key="11">
    <source>
        <dbReference type="Proteomes" id="UP000009022"/>
    </source>
</evidence>
<dbReference type="InterPro" id="IPR015943">
    <property type="entry name" value="WD40/YVTN_repeat-like_dom_sf"/>
</dbReference>
<evidence type="ECO:0000259" key="9">
    <source>
        <dbReference type="Pfam" id="PF16529"/>
    </source>
</evidence>
<feature type="region of interest" description="Disordered" evidence="8">
    <location>
        <begin position="1"/>
        <end position="21"/>
    </location>
</feature>
<feature type="compositionally biased region" description="Basic and acidic residues" evidence="8">
    <location>
        <begin position="12"/>
        <end position="21"/>
    </location>
</feature>
<dbReference type="GO" id="GO:0000932">
    <property type="term" value="C:P-body"/>
    <property type="evidence" value="ECO:0000318"/>
    <property type="project" value="GO_Central"/>
</dbReference>